<proteinExistence type="predicted"/>
<dbReference type="EMBL" id="GBXM01024366">
    <property type="protein sequence ID" value="JAH84211.1"/>
    <property type="molecule type" value="Transcribed_RNA"/>
</dbReference>
<evidence type="ECO:0000313" key="1">
    <source>
        <dbReference type="EMBL" id="JAH84211.1"/>
    </source>
</evidence>
<dbReference type="AlphaFoldDB" id="A0A0E9W1J0"/>
<reference evidence="1" key="1">
    <citation type="submission" date="2014-11" db="EMBL/GenBank/DDBJ databases">
        <authorList>
            <person name="Amaro Gonzalez C."/>
        </authorList>
    </citation>
    <scope>NUCLEOTIDE SEQUENCE</scope>
</reference>
<accession>A0A0E9W1J0</accession>
<sequence>MGGKPFFPDLSPPSLYLNSFNGSAPTFPPLV</sequence>
<name>A0A0E9W1J0_ANGAN</name>
<organism evidence="1">
    <name type="scientific">Anguilla anguilla</name>
    <name type="common">European freshwater eel</name>
    <name type="synonym">Muraena anguilla</name>
    <dbReference type="NCBI Taxonomy" id="7936"/>
    <lineage>
        <taxon>Eukaryota</taxon>
        <taxon>Metazoa</taxon>
        <taxon>Chordata</taxon>
        <taxon>Craniata</taxon>
        <taxon>Vertebrata</taxon>
        <taxon>Euteleostomi</taxon>
        <taxon>Actinopterygii</taxon>
        <taxon>Neopterygii</taxon>
        <taxon>Teleostei</taxon>
        <taxon>Anguilliformes</taxon>
        <taxon>Anguillidae</taxon>
        <taxon>Anguilla</taxon>
    </lineage>
</organism>
<reference evidence="1" key="2">
    <citation type="journal article" date="2015" name="Fish Shellfish Immunol.">
        <title>Early steps in the European eel (Anguilla anguilla)-Vibrio vulnificus interaction in the gills: Role of the RtxA13 toxin.</title>
        <authorList>
            <person name="Callol A."/>
            <person name="Pajuelo D."/>
            <person name="Ebbesson L."/>
            <person name="Teles M."/>
            <person name="MacKenzie S."/>
            <person name="Amaro C."/>
        </authorList>
    </citation>
    <scope>NUCLEOTIDE SEQUENCE</scope>
</reference>
<protein>
    <submittedName>
        <fullName evidence="1">Uncharacterized protein</fullName>
    </submittedName>
</protein>